<evidence type="ECO:0000313" key="2">
    <source>
        <dbReference type="EMBL" id="VEB35175.1"/>
    </source>
</evidence>
<dbReference type="PATRIC" id="fig|28084.5.peg.362"/>
<evidence type="ECO:0000313" key="3">
    <source>
        <dbReference type="Proteomes" id="UP000054921"/>
    </source>
</evidence>
<proteinExistence type="predicted"/>
<dbReference type="Proteomes" id="UP000054921">
    <property type="component" value="Unassembled WGS sequence"/>
</dbReference>
<accession>A0A0W0SGU4</accession>
<sequence length="194" mass="22134">MFEIFKNDQFVLYYKNENNSSGFTHLLQVKDLSTGKTTGMWIDPTGTSTCSNFLDKVLKLQSLKGSLDQEAYDHEVACFIERLIANGGYSSLQISSLMKDALKHHKNPQHVLDTIQNLDLSYLRHEDKERFQSIHEMRNEVAGFIKTLTDFVCKLLSIPSDVSVASLLTRFTIYQNPVPENDQEETTSEKSFSL</sequence>
<name>A0A0W0SGU4_9GAMM</name>
<dbReference type="EMBL" id="LNXW01000008">
    <property type="protein sequence ID" value="KTC82656.1"/>
    <property type="molecule type" value="Genomic_DNA"/>
</dbReference>
<gene>
    <name evidence="1" type="ORF">Lche_0336</name>
    <name evidence="2" type="ORF">NCTC11976_01222</name>
</gene>
<dbReference type="AlphaFoldDB" id="A0A0W0SGU4"/>
<dbReference type="OrthoDB" id="5653853at2"/>
<keyword evidence="4" id="KW-1185">Reference proteome</keyword>
<dbReference type="RefSeq" id="WP_028381281.1">
    <property type="nucleotide sequence ID" value="NZ_CAAAIT010000004.1"/>
</dbReference>
<dbReference type="EMBL" id="LR134173">
    <property type="protein sequence ID" value="VEB35175.1"/>
    <property type="molecule type" value="Genomic_DNA"/>
</dbReference>
<protein>
    <submittedName>
        <fullName evidence="1">Uncharacterized protein</fullName>
    </submittedName>
</protein>
<evidence type="ECO:0000313" key="1">
    <source>
        <dbReference type="EMBL" id="KTC82656.1"/>
    </source>
</evidence>
<reference evidence="1 3" key="1">
    <citation type="submission" date="2015-11" db="EMBL/GenBank/DDBJ databases">
        <title>Genomic analysis of 38 Legionella species identifies large and diverse effector repertoires.</title>
        <authorList>
            <person name="Burstein D."/>
            <person name="Amaro F."/>
            <person name="Zusman T."/>
            <person name="Lifshitz Z."/>
            <person name="Cohen O."/>
            <person name="Gilbert J.A."/>
            <person name="Pupko T."/>
            <person name="Shuman H.A."/>
            <person name="Segal G."/>
        </authorList>
    </citation>
    <scope>NUCLEOTIDE SEQUENCE [LARGE SCALE GENOMIC DNA]</scope>
    <source>
        <strain evidence="1 3">ORW</strain>
    </source>
</reference>
<reference evidence="2 4" key="2">
    <citation type="submission" date="2018-12" db="EMBL/GenBank/DDBJ databases">
        <authorList>
            <consortium name="Pathogen Informatics"/>
        </authorList>
    </citation>
    <scope>NUCLEOTIDE SEQUENCE [LARGE SCALE GENOMIC DNA]</scope>
    <source>
        <strain evidence="2 4">NCTC11976</strain>
    </source>
</reference>
<organism evidence="1 3">
    <name type="scientific">Legionella cherrii</name>
    <dbReference type="NCBI Taxonomy" id="28084"/>
    <lineage>
        <taxon>Bacteria</taxon>
        <taxon>Pseudomonadati</taxon>
        <taxon>Pseudomonadota</taxon>
        <taxon>Gammaproteobacteria</taxon>
        <taxon>Legionellales</taxon>
        <taxon>Legionellaceae</taxon>
        <taxon>Legionella</taxon>
    </lineage>
</organism>
<evidence type="ECO:0000313" key="4">
    <source>
        <dbReference type="Proteomes" id="UP000277577"/>
    </source>
</evidence>
<dbReference type="Proteomes" id="UP000277577">
    <property type="component" value="Chromosome"/>
</dbReference>